<proteinExistence type="predicted"/>
<reference evidence="1" key="1">
    <citation type="submission" date="2023-06" db="EMBL/GenBank/DDBJ databases">
        <authorList>
            <person name="Kurt Z."/>
        </authorList>
    </citation>
    <scope>NUCLEOTIDE SEQUENCE</scope>
</reference>
<accession>A0AA86P9X6</accession>
<dbReference type="EMBL" id="CATOUU010000548">
    <property type="protein sequence ID" value="CAI9933708.1"/>
    <property type="molecule type" value="Genomic_DNA"/>
</dbReference>
<evidence type="ECO:0000313" key="1">
    <source>
        <dbReference type="EMBL" id="CAI9933708.1"/>
    </source>
</evidence>
<organism evidence="1">
    <name type="scientific">Hexamita inflata</name>
    <dbReference type="NCBI Taxonomy" id="28002"/>
    <lineage>
        <taxon>Eukaryota</taxon>
        <taxon>Metamonada</taxon>
        <taxon>Diplomonadida</taxon>
        <taxon>Hexamitidae</taxon>
        <taxon>Hexamitinae</taxon>
        <taxon>Hexamita</taxon>
    </lineage>
</organism>
<evidence type="ECO:0000313" key="2">
    <source>
        <dbReference type="EMBL" id="CAL6056817.1"/>
    </source>
</evidence>
<evidence type="ECO:0000313" key="3">
    <source>
        <dbReference type="Proteomes" id="UP001642409"/>
    </source>
</evidence>
<sequence>MDERFNLNKQYLILTEWNQRDKCFIREIYNPKPVRRIKTVVEPTFEMIELEKQIKELKYKAGRCQRILEIPKYALLYKQYWEQIDSLQNKYIQIQDDILKQQE</sequence>
<dbReference type="Proteomes" id="UP001642409">
    <property type="component" value="Unassembled WGS sequence"/>
</dbReference>
<reference evidence="2 3" key="2">
    <citation type="submission" date="2024-07" db="EMBL/GenBank/DDBJ databases">
        <authorList>
            <person name="Akdeniz Z."/>
        </authorList>
    </citation>
    <scope>NUCLEOTIDE SEQUENCE [LARGE SCALE GENOMIC DNA]</scope>
</reference>
<keyword evidence="3" id="KW-1185">Reference proteome</keyword>
<comment type="caution">
    <text evidence="1">The sequence shown here is derived from an EMBL/GenBank/DDBJ whole genome shotgun (WGS) entry which is preliminary data.</text>
</comment>
<dbReference type="AlphaFoldDB" id="A0AA86P9X6"/>
<name>A0AA86P9X6_9EUKA</name>
<dbReference type="EMBL" id="CAXDID020000211">
    <property type="protein sequence ID" value="CAL6056817.1"/>
    <property type="molecule type" value="Genomic_DNA"/>
</dbReference>
<gene>
    <name evidence="1" type="ORF">HINF_LOCUS21353</name>
    <name evidence="2" type="ORF">HINF_LOCUS47209</name>
</gene>
<protein>
    <submittedName>
        <fullName evidence="2">Hypothetical_protein</fullName>
    </submittedName>
</protein>